<evidence type="ECO:0000259" key="5">
    <source>
        <dbReference type="PROSITE" id="PS51007"/>
    </source>
</evidence>
<protein>
    <submittedName>
        <fullName evidence="6">Diheme cytochrome c-553</fullName>
    </submittedName>
</protein>
<dbReference type="Gene3D" id="1.10.760.10">
    <property type="entry name" value="Cytochrome c-like domain"/>
    <property type="match status" value="1"/>
</dbReference>
<feature type="domain" description="Cytochrome c" evidence="5">
    <location>
        <begin position="42"/>
        <end position="183"/>
    </location>
</feature>
<keyword evidence="2 4" id="KW-0479">Metal-binding</keyword>
<evidence type="ECO:0000313" key="7">
    <source>
        <dbReference type="Proteomes" id="UP000238442"/>
    </source>
</evidence>
<dbReference type="GO" id="GO:0009055">
    <property type="term" value="F:electron transfer activity"/>
    <property type="evidence" value="ECO:0007669"/>
    <property type="project" value="InterPro"/>
</dbReference>
<name>A0A2S0HUV1_9FLAO</name>
<dbReference type="InterPro" id="IPR036909">
    <property type="entry name" value="Cyt_c-like_dom_sf"/>
</dbReference>
<evidence type="ECO:0000313" key="6">
    <source>
        <dbReference type="EMBL" id="AVI50324.1"/>
    </source>
</evidence>
<accession>A0A2S0HUV1</accession>
<evidence type="ECO:0000256" key="3">
    <source>
        <dbReference type="ARBA" id="ARBA00023004"/>
    </source>
</evidence>
<keyword evidence="7" id="KW-1185">Reference proteome</keyword>
<organism evidence="6 7">
    <name type="scientific">Pukyongia salina</name>
    <dbReference type="NCBI Taxonomy" id="2094025"/>
    <lineage>
        <taxon>Bacteria</taxon>
        <taxon>Pseudomonadati</taxon>
        <taxon>Bacteroidota</taxon>
        <taxon>Flavobacteriia</taxon>
        <taxon>Flavobacteriales</taxon>
        <taxon>Flavobacteriaceae</taxon>
        <taxon>Pukyongia</taxon>
    </lineage>
</organism>
<dbReference type="GO" id="GO:0046872">
    <property type="term" value="F:metal ion binding"/>
    <property type="evidence" value="ECO:0007669"/>
    <property type="project" value="UniProtKB-KW"/>
</dbReference>
<dbReference type="SUPFAM" id="SSF46626">
    <property type="entry name" value="Cytochrome c"/>
    <property type="match status" value="1"/>
</dbReference>
<dbReference type="InterPro" id="IPR051459">
    <property type="entry name" value="Cytochrome_c-type_DH"/>
</dbReference>
<dbReference type="OrthoDB" id="9809720at2"/>
<keyword evidence="1 4" id="KW-0349">Heme</keyword>
<dbReference type="RefSeq" id="WP_105215069.1">
    <property type="nucleotide sequence ID" value="NZ_CP027062.1"/>
</dbReference>
<dbReference type="KEGG" id="aue:C5O00_03745"/>
<evidence type="ECO:0000256" key="4">
    <source>
        <dbReference type="PROSITE-ProRule" id="PRU00433"/>
    </source>
</evidence>
<reference evidence="6 7" key="1">
    <citation type="submission" date="2018-02" db="EMBL/GenBank/DDBJ databases">
        <title>Genomic analysis of the strain RR4-38 isolated from a seawater recirculating aquaculture system.</title>
        <authorList>
            <person name="Kim Y.-S."/>
            <person name="Jang Y.H."/>
            <person name="Kim K.-H."/>
        </authorList>
    </citation>
    <scope>NUCLEOTIDE SEQUENCE [LARGE SCALE GENOMIC DNA]</scope>
    <source>
        <strain evidence="6 7">RR4-38</strain>
    </source>
</reference>
<dbReference type="AlphaFoldDB" id="A0A2S0HUV1"/>
<dbReference type="PANTHER" id="PTHR35008:SF4">
    <property type="entry name" value="BLL4482 PROTEIN"/>
    <property type="match status" value="1"/>
</dbReference>
<dbReference type="PROSITE" id="PS51257">
    <property type="entry name" value="PROKAR_LIPOPROTEIN"/>
    <property type="match status" value="1"/>
</dbReference>
<sequence>MKTTIFLAVSASLFLMVSSCKEKQEDYSEKTEAEEMALSKEESIKRGEYLVTVIGCDHCHSPKKMTDQGPVPDLDRWMMGFPANDPVPEVPENAVGPGRWVLLNNDLTVAVGPWGTSFGANLTPDDTGIGTWSFDQFKKAMTEGKYKGMENSRPLMPPMPWQSFAHLSNEDLKSIYDYLKSIPPIENVVPSYRPPSGAQ</sequence>
<dbReference type="PANTHER" id="PTHR35008">
    <property type="entry name" value="BLL4482 PROTEIN-RELATED"/>
    <property type="match status" value="1"/>
</dbReference>
<dbReference type="GO" id="GO:0020037">
    <property type="term" value="F:heme binding"/>
    <property type="evidence" value="ECO:0007669"/>
    <property type="project" value="InterPro"/>
</dbReference>
<dbReference type="PROSITE" id="PS51007">
    <property type="entry name" value="CYTC"/>
    <property type="match status" value="1"/>
</dbReference>
<dbReference type="Proteomes" id="UP000238442">
    <property type="component" value="Chromosome"/>
</dbReference>
<evidence type="ECO:0000256" key="1">
    <source>
        <dbReference type="ARBA" id="ARBA00022617"/>
    </source>
</evidence>
<evidence type="ECO:0000256" key="2">
    <source>
        <dbReference type="ARBA" id="ARBA00022723"/>
    </source>
</evidence>
<dbReference type="InterPro" id="IPR009056">
    <property type="entry name" value="Cyt_c-like_dom"/>
</dbReference>
<proteinExistence type="predicted"/>
<gene>
    <name evidence="6" type="ORF">C5O00_03745</name>
</gene>
<keyword evidence="3 4" id="KW-0408">Iron</keyword>
<dbReference type="EMBL" id="CP027062">
    <property type="protein sequence ID" value="AVI50324.1"/>
    <property type="molecule type" value="Genomic_DNA"/>
</dbReference>